<protein>
    <submittedName>
        <fullName evidence="3">Uncharacterized protein</fullName>
    </submittedName>
</protein>
<keyword evidence="2" id="KW-1185">Reference proteome</keyword>
<evidence type="ECO:0000313" key="3">
    <source>
        <dbReference type="WBParaSite" id="nRc.2.0.1.t26489-RA"/>
    </source>
</evidence>
<evidence type="ECO:0000313" key="2">
    <source>
        <dbReference type="Proteomes" id="UP000887565"/>
    </source>
</evidence>
<keyword evidence="1" id="KW-0812">Transmembrane</keyword>
<name>A0A915JJY1_ROMCU</name>
<dbReference type="Proteomes" id="UP000887565">
    <property type="component" value="Unplaced"/>
</dbReference>
<dbReference type="WBParaSite" id="nRc.2.0.1.t26489-RA">
    <property type="protein sequence ID" value="nRc.2.0.1.t26489-RA"/>
    <property type="gene ID" value="nRc.2.0.1.g26489"/>
</dbReference>
<sequence>MCPQISFKVVPFYFKLVIAFLVVVSTVICTIGTLLCVRCRNRYKHLIFFRRLYLRAQDLEYYNQK</sequence>
<feature type="transmembrane region" description="Helical" evidence="1">
    <location>
        <begin position="12"/>
        <end position="37"/>
    </location>
</feature>
<keyword evidence="1" id="KW-1133">Transmembrane helix</keyword>
<dbReference type="AlphaFoldDB" id="A0A915JJY1"/>
<proteinExistence type="predicted"/>
<reference evidence="3" key="1">
    <citation type="submission" date="2022-11" db="UniProtKB">
        <authorList>
            <consortium name="WormBaseParasite"/>
        </authorList>
    </citation>
    <scope>IDENTIFICATION</scope>
</reference>
<organism evidence="2 3">
    <name type="scientific">Romanomermis culicivorax</name>
    <name type="common">Nematode worm</name>
    <dbReference type="NCBI Taxonomy" id="13658"/>
    <lineage>
        <taxon>Eukaryota</taxon>
        <taxon>Metazoa</taxon>
        <taxon>Ecdysozoa</taxon>
        <taxon>Nematoda</taxon>
        <taxon>Enoplea</taxon>
        <taxon>Dorylaimia</taxon>
        <taxon>Mermithida</taxon>
        <taxon>Mermithoidea</taxon>
        <taxon>Mermithidae</taxon>
        <taxon>Romanomermis</taxon>
    </lineage>
</organism>
<evidence type="ECO:0000256" key="1">
    <source>
        <dbReference type="SAM" id="Phobius"/>
    </source>
</evidence>
<keyword evidence="1" id="KW-0472">Membrane</keyword>
<accession>A0A915JJY1</accession>